<keyword evidence="4" id="KW-0677">Repeat</keyword>
<evidence type="ECO:0000313" key="10">
    <source>
        <dbReference type="EMBL" id="GCB70791.1"/>
    </source>
</evidence>
<feature type="disulfide bond" evidence="7">
    <location>
        <begin position="234"/>
        <end position="298"/>
    </location>
</feature>
<keyword evidence="3" id="KW-0732">Signal</keyword>
<dbReference type="GO" id="GO:0016020">
    <property type="term" value="C:membrane"/>
    <property type="evidence" value="ECO:0007669"/>
    <property type="project" value="InterPro"/>
</dbReference>
<keyword evidence="5 7" id="KW-1015">Disulfide bond</keyword>
<dbReference type="PANTHER" id="PTHR19331:SF22">
    <property type="entry name" value="DELETED IN MALIGNANT BRAIN TUMORS 1 PROTEIN"/>
    <property type="match status" value="1"/>
</dbReference>
<feature type="disulfide bond" evidence="7">
    <location>
        <begin position="70"/>
        <end position="80"/>
    </location>
</feature>
<name>A0A401PCE5_SCYTO</name>
<dbReference type="FunFam" id="3.10.250.10:FF:000002">
    <property type="entry name" value="Scavenger receptor cysteine-rich type 1 protein M130"/>
    <property type="match status" value="3"/>
</dbReference>
<dbReference type="Proteomes" id="UP000288216">
    <property type="component" value="Unassembled WGS sequence"/>
</dbReference>
<feature type="disulfide bond" evidence="7">
    <location>
        <begin position="129"/>
        <end position="193"/>
    </location>
</feature>
<accession>A0A401PCE5</accession>
<comment type="caution">
    <text evidence="7">Lacks conserved residue(s) required for the propagation of feature annotation.</text>
</comment>
<evidence type="ECO:0000256" key="7">
    <source>
        <dbReference type="PROSITE-ProRule" id="PRU00196"/>
    </source>
</evidence>
<feature type="disulfide bond" evidence="7">
    <location>
        <begin position="173"/>
        <end position="183"/>
    </location>
</feature>
<evidence type="ECO:0000313" key="11">
    <source>
        <dbReference type="Proteomes" id="UP000288216"/>
    </source>
</evidence>
<dbReference type="PRINTS" id="PR00258">
    <property type="entry name" value="SPERACTRCPTR"/>
</dbReference>
<comment type="subcellular location">
    <subcellularLocation>
        <location evidence="1">Secreted</location>
    </subcellularLocation>
</comment>
<dbReference type="PROSITE" id="PS50287">
    <property type="entry name" value="SRCR_2"/>
    <property type="match status" value="3"/>
</dbReference>
<evidence type="ECO:0000256" key="1">
    <source>
        <dbReference type="ARBA" id="ARBA00004613"/>
    </source>
</evidence>
<evidence type="ECO:0000256" key="8">
    <source>
        <dbReference type="SAM" id="Phobius"/>
    </source>
</evidence>
<organism evidence="10 11">
    <name type="scientific">Scyliorhinus torazame</name>
    <name type="common">Cloudy catshark</name>
    <name type="synonym">Catulus torazame</name>
    <dbReference type="NCBI Taxonomy" id="75743"/>
    <lineage>
        <taxon>Eukaryota</taxon>
        <taxon>Metazoa</taxon>
        <taxon>Chordata</taxon>
        <taxon>Craniata</taxon>
        <taxon>Vertebrata</taxon>
        <taxon>Chondrichthyes</taxon>
        <taxon>Elasmobranchii</taxon>
        <taxon>Galeomorphii</taxon>
        <taxon>Galeoidea</taxon>
        <taxon>Carcharhiniformes</taxon>
        <taxon>Scyliorhinidae</taxon>
        <taxon>Scyliorhinus</taxon>
    </lineage>
</organism>
<keyword evidence="8" id="KW-0472">Membrane</keyword>
<proteinExistence type="predicted"/>
<dbReference type="AlphaFoldDB" id="A0A401PCE5"/>
<feature type="domain" description="SRCR" evidence="9">
    <location>
        <begin position="104"/>
        <end position="204"/>
    </location>
</feature>
<evidence type="ECO:0000256" key="2">
    <source>
        <dbReference type="ARBA" id="ARBA00022525"/>
    </source>
</evidence>
<evidence type="ECO:0000259" key="9">
    <source>
        <dbReference type="PROSITE" id="PS50287"/>
    </source>
</evidence>
<evidence type="ECO:0000256" key="6">
    <source>
        <dbReference type="ARBA" id="ARBA00023180"/>
    </source>
</evidence>
<keyword evidence="8" id="KW-1133">Transmembrane helix</keyword>
<feature type="transmembrane region" description="Helical" evidence="8">
    <location>
        <begin position="348"/>
        <end position="370"/>
    </location>
</feature>
<feature type="domain" description="SRCR" evidence="9">
    <location>
        <begin position="1"/>
        <end position="99"/>
    </location>
</feature>
<keyword evidence="11" id="KW-1185">Reference proteome</keyword>
<dbReference type="InterPro" id="IPR001190">
    <property type="entry name" value="SRCR"/>
</dbReference>
<dbReference type="Pfam" id="PF00530">
    <property type="entry name" value="SRCR"/>
    <property type="match status" value="3"/>
</dbReference>
<sequence>MRLVNGESVCDGRVEVYYGGVWGRVIDTQWNFKDADVVCRQLNCGYAIRTYNHLKFGKGTGPVWMSNVRCNGSELSLWNCTFTQATKLSVADDVGVVCSDHVQVRLVDGESRCAGRVELYYNGDWGSVCDDSWDLADAHVVCNQLKCGEALNATVSGWFGPGEGPIWLDNINCTANESALWECPAGSLGESDCNHKEDAGVICSEHRAVRLQNGPNPCQGRVEVFYNATWGTVCADSFGIQDAEVVCKQLSCGSARSVDREVTFGRGTGPIWLDDVDCRLHESLLWQCPSSPWGQHNCKHKEDIGVICSEMNPIKIRYGGSAKKSNMAAVSEDFGHVQYEVPFNKRRLFVFIIPCIFLALFIANSIALVIELQRSFQKDQTKRQHSATGFPEPVYEEIDIDEIGPAPGSKRTCQRFATIFRAVPVIKIISVKDVEDDDSRETQ</sequence>
<dbReference type="InterPro" id="IPR036772">
    <property type="entry name" value="SRCR-like_dom_sf"/>
</dbReference>
<keyword evidence="2" id="KW-0964">Secreted</keyword>
<feature type="disulfide bond" evidence="7">
    <location>
        <begin position="247"/>
        <end position="308"/>
    </location>
</feature>
<dbReference type="SUPFAM" id="SSF56487">
    <property type="entry name" value="SRCR-like"/>
    <property type="match status" value="3"/>
</dbReference>
<reference evidence="10 11" key="1">
    <citation type="journal article" date="2018" name="Nat. Ecol. Evol.">
        <title>Shark genomes provide insights into elasmobranch evolution and the origin of vertebrates.</title>
        <authorList>
            <person name="Hara Y"/>
            <person name="Yamaguchi K"/>
            <person name="Onimaru K"/>
            <person name="Kadota M"/>
            <person name="Koyanagi M"/>
            <person name="Keeley SD"/>
            <person name="Tatsumi K"/>
            <person name="Tanaka K"/>
            <person name="Motone F"/>
            <person name="Kageyama Y"/>
            <person name="Nozu R"/>
            <person name="Adachi N"/>
            <person name="Nishimura O"/>
            <person name="Nakagawa R"/>
            <person name="Tanegashima C"/>
            <person name="Kiyatake I"/>
            <person name="Matsumoto R"/>
            <person name="Murakumo K"/>
            <person name="Nishida K"/>
            <person name="Terakita A"/>
            <person name="Kuratani S"/>
            <person name="Sato K"/>
            <person name="Hyodo S Kuraku.S."/>
        </authorList>
    </citation>
    <scope>NUCLEOTIDE SEQUENCE [LARGE SCALE GENOMIC DNA]</scope>
</reference>
<dbReference type="EMBL" id="BFAA01000307">
    <property type="protein sequence ID" value="GCB70791.1"/>
    <property type="molecule type" value="Genomic_DNA"/>
</dbReference>
<feature type="disulfide bond" evidence="7">
    <location>
        <begin position="278"/>
        <end position="288"/>
    </location>
</feature>
<dbReference type="OMA" id="ICSEHRA"/>
<evidence type="ECO:0000256" key="4">
    <source>
        <dbReference type="ARBA" id="ARBA00022737"/>
    </source>
</evidence>
<dbReference type="Gene3D" id="3.10.250.10">
    <property type="entry name" value="SRCR-like domain"/>
    <property type="match status" value="3"/>
</dbReference>
<keyword evidence="8" id="KW-0812">Transmembrane</keyword>
<protein>
    <recommendedName>
        <fullName evidence="9">SRCR domain-containing protein</fullName>
    </recommendedName>
</protein>
<feature type="disulfide bond" evidence="7">
    <location>
        <begin position="142"/>
        <end position="203"/>
    </location>
</feature>
<dbReference type="OrthoDB" id="536948at2759"/>
<evidence type="ECO:0000256" key="5">
    <source>
        <dbReference type="ARBA" id="ARBA00023157"/>
    </source>
</evidence>
<evidence type="ECO:0000256" key="3">
    <source>
        <dbReference type="ARBA" id="ARBA00022729"/>
    </source>
</evidence>
<comment type="caution">
    <text evidence="10">The sequence shown here is derived from an EMBL/GenBank/DDBJ whole genome shotgun (WGS) entry which is preliminary data.</text>
</comment>
<dbReference type="SMART" id="SM00202">
    <property type="entry name" value="SR"/>
    <property type="match status" value="3"/>
</dbReference>
<gene>
    <name evidence="10" type="ORF">scyTo_0001370</name>
</gene>
<feature type="domain" description="SRCR" evidence="9">
    <location>
        <begin position="209"/>
        <end position="309"/>
    </location>
</feature>
<keyword evidence="6" id="KW-0325">Glycoprotein</keyword>
<dbReference type="PANTHER" id="PTHR19331">
    <property type="entry name" value="SCAVENGER RECEPTOR DOMAIN-CONTAINING"/>
    <property type="match status" value="1"/>
</dbReference>
<dbReference type="STRING" id="75743.A0A401PCE5"/>